<dbReference type="AlphaFoldDB" id="A0A6A4YXI9"/>
<dbReference type="Pfam" id="PF24964">
    <property type="entry name" value="DUF7769"/>
    <property type="match status" value="1"/>
</dbReference>
<dbReference type="Gene3D" id="3.30.420.10">
    <property type="entry name" value="Ribonuclease H-like superfamily/Ribonuclease H"/>
    <property type="match status" value="1"/>
</dbReference>
<reference evidence="2 3" key="1">
    <citation type="submission" date="2019-06" db="EMBL/GenBank/DDBJ databases">
        <title>Genomics analysis of Aphanomyces spp. identifies a new class of oomycete effector associated with host adaptation.</title>
        <authorList>
            <person name="Gaulin E."/>
        </authorList>
    </citation>
    <scope>NUCLEOTIDE SEQUENCE [LARGE SCALE GENOMIC DNA]</scope>
    <source>
        <strain evidence="2 3">E</strain>
    </source>
</reference>
<dbReference type="EMBL" id="VJMI01020762">
    <property type="protein sequence ID" value="KAF0703423.1"/>
    <property type="molecule type" value="Genomic_DNA"/>
</dbReference>
<feature type="domain" description="DUF7769" evidence="1">
    <location>
        <begin position="18"/>
        <end position="66"/>
    </location>
</feature>
<dbReference type="InterPro" id="IPR056671">
    <property type="entry name" value="DUF7769"/>
</dbReference>
<gene>
    <name evidence="2" type="ORF">AaE_015376</name>
</gene>
<dbReference type="PANTHER" id="PTHR47169:SF2">
    <property type="entry name" value="OS01G0541250 PROTEIN"/>
    <property type="match status" value="1"/>
</dbReference>
<evidence type="ECO:0000313" key="2">
    <source>
        <dbReference type="EMBL" id="KAF0703423.1"/>
    </source>
</evidence>
<dbReference type="GO" id="GO:0003676">
    <property type="term" value="F:nucleic acid binding"/>
    <property type="evidence" value="ECO:0007669"/>
    <property type="project" value="InterPro"/>
</dbReference>
<dbReference type="InterPro" id="IPR036397">
    <property type="entry name" value="RNaseH_sf"/>
</dbReference>
<protein>
    <recommendedName>
        <fullName evidence="1">DUF7769 domain-containing protein</fullName>
    </recommendedName>
</protein>
<comment type="caution">
    <text evidence="2">The sequence shown here is derived from an EMBL/GenBank/DDBJ whole genome shotgun (WGS) entry which is preliminary data.</text>
</comment>
<dbReference type="Proteomes" id="UP000469452">
    <property type="component" value="Unassembled WGS sequence"/>
</dbReference>
<evidence type="ECO:0000259" key="1">
    <source>
        <dbReference type="Pfam" id="PF24964"/>
    </source>
</evidence>
<organism evidence="2 3">
    <name type="scientific">Aphanomyces astaci</name>
    <name type="common">Crayfish plague agent</name>
    <dbReference type="NCBI Taxonomy" id="112090"/>
    <lineage>
        <taxon>Eukaryota</taxon>
        <taxon>Sar</taxon>
        <taxon>Stramenopiles</taxon>
        <taxon>Oomycota</taxon>
        <taxon>Saprolegniomycetes</taxon>
        <taxon>Saprolegniales</taxon>
        <taxon>Verrucalvaceae</taxon>
        <taxon>Aphanomyces</taxon>
    </lineage>
</organism>
<name>A0A6A4YXI9_APHAT</name>
<sequence>MTAIKSMCIVTMRAKKELTNTDRTAILQQLLAHMVDHKKLLHGALNKIALEFHVHRSTVQRVWKRACVDLNHATRPCSDVASRKKGHCGRNLKHQDVAVRLQAIPKSRRTTFRSIAAAMGMSRSTLHDYYRRGIFVKYTSTVRPMLTEANKAVRVGWAMGLIHASDHGEYTFDDMMEYVHVDEKWFFATRVSKRYYLAPGEAPPHRTCKSKRFISKVMFLSAVARPRLNDDTGEWFDGKIGTWHFTEKVAAARTSRNRPAGTLETQPVSVTRPVYKAMLIDKVIPTIKSKWPSSAGRNVIIQQDNARPHVPPSDSAIVDACKSGGWNMKVVYQPPNSPDLNILDLGFFRAIQSLQEKNHSRNIDDIIAATDQAWSDELSSTLNDNFLTLQGCMQEIISAQGDNNYKIPHMGKAKLAARGRLPEVLSVDSEVVACGFDLLDVTDMHAKYEEMAEEISAALEMCEFSSQLEKLILKNEVEEEADMDLVQLLNLHYI</sequence>
<proteinExistence type="predicted"/>
<accession>A0A6A4YXI9</accession>
<dbReference type="PANTHER" id="PTHR47169">
    <property type="entry name" value="OS01G0541250 PROTEIN"/>
    <property type="match status" value="1"/>
</dbReference>
<evidence type="ECO:0000313" key="3">
    <source>
        <dbReference type="Proteomes" id="UP000469452"/>
    </source>
</evidence>
<dbReference type="VEuPathDB" id="FungiDB:H257_04095"/>